<dbReference type="PROSITE" id="PS51186">
    <property type="entry name" value="GNAT"/>
    <property type="match status" value="1"/>
</dbReference>
<accession>A0ABY3WL70</accession>
<dbReference type="InterPro" id="IPR000182">
    <property type="entry name" value="GNAT_dom"/>
</dbReference>
<feature type="domain" description="N-acetyltransferase" evidence="2">
    <location>
        <begin position="9"/>
        <end position="246"/>
    </location>
</feature>
<proteinExistence type="predicted"/>
<gene>
    <name evidence="3" type="ORF">J4032_11520</name>
</gene>
<dbReference type="Pfam" id="PF00583">
    <property type="entry name" value="Acetyltransf_1"/>
    <property type="match status" value="1"/>
</dbReference>
<sequence>MNDTTTHGIRIRPGSLADAPAILDMLDSAVVWMNARGNTEQWGTRPYSQKPGGVARVERYTTENTPYIAELDGAPVGALVLDSGPRGCPVDLAGLACPGTHAHCVVVGRRLPRSPSGTGGAPTASTPSSALRSHAPDAAGPALQADDATLKTLPSPQVPITPAEEPERYVRLLVSDRRHAGLGIGAALLAHAAEETRRGGVELLRVDCWAGGGGELVAFYERNGFRPTDRFLSGDWPGQVLARRVG</sequence>
<evidence type="ECO:0000256" key="1">
    <source>
        <dbReference type="SAM" id="MobiDB-lite"/>
    </source>
</evidence>
<feature type="region of interest" description="Disordered" evidence="1">
    <location>
        <begin position="111"/>
        <end position="141"/>
    </location>
</feature>
<protein>
    <submittedName>
        <fullName evidence="3">GNAT family N-acetyltransferase</fullName>
    </submittedName>
</protein>
<dbReference type="Proteomes" id="UP000828924">
    <property type="component" value="Chromosome"/>
</dbReference>
<name>A0ABY3WL70_9ACTN</name>
<keyword evidence="4" id="KW-1185">Reference proteome</keyword>
<dbReference type="Gene3D" id="3.40.630.30">
    <property type="match status" value="2"/>
</dbReference>
<dbReference type="SUPFAM" id="SSF55729">
    <property type="entry name" value="Acyl-CoA N-acyltransferases (Nat)"/>
    <property type="match status" value="1"/>
</dbReference>
<reference evidence="3 4" key="1">
    <citation type="submission" date="2021-03" db="EMBL/GenBank/DDBJ databases">
        <title>Complete genome of Streptomyces formicae strain 1H-GS9 (DSM 100524).</title>
        <authorList>
            <person name="Atanasov K.E."/>
            <person name="Altabella T."/>
            <person name="Ferrer A."/>
        </authorList>
    </citation>
    <scope>NUCLEOTIDE SEQUENCE [LARGE SCALE GENOMIC DNA]</scope>
    <source>
        <strain evidence="3 4">1H-GS9</strain>
    </source>
</reference>
<dbReference type="EMBL" id="CP071872">
    <property type="protein sequence ID" value="UNM12082.1"/>
    <property type="molecule type" value="Genomic_DNA"/>
</dbReference>
<evidence type="ECO:0000259" key="2">
    <source>
        <dbReference type="PROSITE" id="PS51186"/>
    </source>
</evidence>
<evidence type="ECO:0000313" key="4">
    <source>
        <dbReference type="Proteomes" id="UP000828924"/>
    </source>
</evidence>
<organism evidence="3 4">
    <name type="scientific">Streptomyces formicae</name>
    <dbReference type="NCBI Taxonomy" id="1616117"/>
    <lineage>
        <taxon>Bacteria</taxon>
        <taxon>Bacillati</taxon>
        <taxon>Actinomycetota</taxon>
        <taxon>Actinomycetes</taxon>
        <taxon>Kitasatosporales</taxon>
        <taxon>Streptomycetaceae</taxon>
        <taxon>Streptomyces</taxon>
    </lineage>
</organism>
<evidence type="ECO:0000313" key="3">
    <source>
        <dbReference type="EMBL" id="UNM12082.1"/>
    </source>
</evidence>
<dbReference type="InterPro" id="IPR016181">
    <property type="entry name" value="Acyl_CoA_acyltransferase"/>
</dbReference>